<evidence type="ECO:0000313" key="3">
    <source>
        <dbReference type="Proteomes" id="UP001226160"/>
    </source>
</evidence>
<dbReference type="EMBL" id="JASNVP010000009">
    <property type="protein sequence ID" value="MDK4326766.1"/>
    <property type="molecule type" value="Genomic_DNA"/>
</dbReference>
<gene>
    <name evidence="2" type="ORF">QPX54_09665</name>
</gene>
<comment type="caution">
    <text evidence="2">The sequence shown here is derived from an EMBL/GenBank/DDBJ whole genome shotgun (WGS) entry which is preliminary data.</text>
</comment>
<reference evidence="2" key="1">
    <citation type="submission" date="2023-05" db="EMBL/GenBank/DDBJ databases">
        <title>Metabolic capabilities are highly conserved among human nasal-associated Corynebacterium species in pangenomic analyses.</title>
        <authorList>
            <person name="Tran T.H."/>
            <person name="Roberts A.Q."/>
            <person name="Escapa I.F."/>
            <person name="Gao W."/>
            <person name="Conlan S."/>
            <person name="Kong H."/>
            <person name="Segre J.A."/>
            <person name="Kelly M.S."/>
            <person name="Lemon K.P."/>
        </authorList>
    </citation>
    <scope>NUCLEOTIDE SEQUENCE</scope>
    <source>
        <strain evidence="2">KPL2654</strain>
    </source>
</reference>
<evidence type="ECO:0000313" key="2">
    <source>
        <dbReference type="EMBL" id="MDK4326766.1"/>
    </source>
</evidence>
<dbReference type="AlphaFoldDB" id="A0AAP4BWL2"/>
<dbReference type="Gene3D" id="3.90.320.10">
    <property type="match status" value="1"/>
</dbReference>
<evidence type="ECO:0000259" key="1">
    <source>
        <dbReference type="Pfam" id="PF09588"/>
    </source>
</evidence>
<dbReference type="InterPro" id="IPR011335">
    <property type="entry name" value="Restrct_endonuc-II-like"/>
</dbReference>
<dbReference type="Pfam" id="PF09588">
    <property type="entry name" value="YqaJ"/>
    <property type="match status" value="1"/>
</dbReference>
<organism evidence="2 3">
    <name type="scientific">Corynebacterium propinquum</name>
    <dbReference type="NCBI Taxonomy" id="43769"/>
    <lineage>
        <taxon>Bacteria</taxon>
        <taxon>Bacillati</taxon>
        <taxon>Actinomycetota</taxon>
        <taxon>Actinomycetes</taxon>
        <taxon>Mycobacteriales</taxon>
        <taxon>Corynebacteriaceae</taxon>
        <taxon>Corynebacterium</taxon>
    </lineage>
</organism>
<feature type="domain" description="YqaJ viral recombinase" evidence="1">
    <location>
        <begin position="17"/>
        <end position="161"/>
    </location>
</feature>
<dbReference type="InterPro" id="IPR011604">
    <property type="entry name" value="PDDEXK-like_dom_sf"/>
</dbReference>
<dbReference type="RefSeq" id="WP_284589943.1">
    <property type="nucleotide sequence ID" value="NZ_JASNVP010000009.1"/>
</dbReference>
<dbReference type="SUPFAM" id="SSF52980">
    <property type="entry name" value="Restriction endonuclease-like"/>
    <property type="match status" value="1"/>
</dbReference>
<sequence length="304" mass="33707">MKEILKFPPAPGSPEWRGMVSASKVPAILGLSRYTSQYRMWHEMAGNLEPGGIDENVAAWGHIAEKSIAAWWKHQNPGWQLNRPVRGNTELAYRDTNLPFKNVATIDRRAYNRNNAHADRFHIVECKTARSLDDWGRPGEEDSVPADYYAQVQFQMGVTGIKTASVCVLAFGQPEIHRVEFDATIFRGMVERIEKWCCSLRDGTPPPLDSSVATYEAVRGLHPDIEKGTRVDIDHTTAVDLATAVQREKEAKAAARLAKSTAADLMGCAQYLYAGDTKVATRVATKSTPYVKFSSLKSLGGHCE</sequence>
<proteinExistence type="predicted"/>
<protein>
    <submittedName>
        <fullName evidence="2">YqaJ viral recombinase family protein</fullName>
    </submittedName>
</protein>
<accession>A0AAP4BWL2</accession>
<name>A0AAP4BWL2_9CORY</name>
<dbReference type="InterPro" id="IPR019080">
    <property type="entry name" value="YqaJ_viral_recombinase"/>
</dbReference>
<dbReference type="Proteomes" id="UP001226160">
    <property type="component" value="Unassembled WGS sequence"/>
</dbReference>